<dbReference type="PANTHER" id="PTHR10535">
    <property type="entry name" value="DNA-DIRECTED RNA POLYMERASES I, II, AND III SUBUNIT RPABC1"/>
    <property type="match status" value="1"/>
</dbReference>
<comment type="caution">
    <text evidence="8">The sequence shown here is derived from an EMBL/GenBank/DDBJ whole genome shotgun (WGS) entry which is preliminary data.</text>
</comment>
<keyword evidence="3" id="KW-0539">Nucleus</keyword>
<keyword evidence="5" id="KW-0812">Transmembrane</keyword>
<dbReference type="GO" id="GO:0005665">
    <property type="term" value="C:RNA polymerase II, core complex"/>
    <property type="evidence" value="ECO:0007669"/>
    <property type="project" value="TreeGrafter"/>
</dbReference>
<dbReference type="GO" id="GO:0003899">
    <property type="term" value="F:DNA-directed RNA polymerase activity"/>
    <property type="evidence" value="ECO:0007669"/>
    <property type="project" value="InterPro"/>
</dbReference>
<evidence type="ECO:0000259" key="6">
    <source>
        <dbReference type="Pfam" id="PF01191"/>
    </source>
</evidence>
<dbReference type="InterPro" id="IPR035913">
    <property type="entry name" value="RPB5-like_sf"/>
</dbReference>
<evidence type="ECO:0000313" key="9">
    <source>
        <dbReference type="Proteomes" id="UP000775213"/>
    </source>
</evidence>
<dbReference type="Pfam" id="PF01191">
    <property type="entry name" value="RNA_pol_Rpb5_C"/>
    <property type="match status" value="1"/>
</dbReference>
<dbReference type="PIRSF" id="PIRSF000747">
    <property type="entry name" value="RPB5"/>
    <property type="match status" value="1"/>
</dbReference>
<accession>A0AAV7G3B5</accession>
<dbReference type="Pfam" id="PF03871">
    <property type="entry name" value="RNA_pol_Rpb5_N"/>
    <property type="match status" value="1"/>
</dbReference>
<dbReference type="FunFam" id="3.40.1340.10:FF:000001">
    <property type="entry name" value="DNA-directed RNA polymerases I, II, and III subunit RPABC1"/>
    <property type="match status" value="1"/>
</dbReference>
<evidence type="ECO:0000313" key="8">
    <source>
        <dbReference type="EMBL" id="KAH0449942.1"/>
    </source>
</evidence>
<evidence type="ECO:0008006" key="10">
    <source>
        <dbReference type="Google" id="ProtNLM"/>
    </source>
</evidence>
<organism evidence="8 9">
    <name type="scientific">Dendrobium chrysotoxum</name>
    <name type="common">Orchid</name>
    <dbReference type="NCBI Taxonomy" id="161865"/>
    <lineage>
        <taxon>Eukaryota</taxon>
        <taxon>Viridiplantae</taxon>
        <taxon>Streptophyta</taxon>
        <taxon>Embryophyta</taxon>
        <taxon>Tracheophyta</taxon>
        <taxon>Spermatophyta</taxon>
        <taxon>Magnoliopsida</taxon>
        <taxon>Liliopsida</taxon>
        <taxon>Asparagales</taxon>
        <taxon>Orchidaceae</taxon>
        <taxon>Epidendroideae</taxon>
        <taxon>Malaxideae</taxon>
        <taxon>Dendrobiinae</taxon>
        <taxon>Dendrobium</taxon>
    </lineage>
</organism>
<dbReference type="GO" id="GO:0005666">
    <property type="term" value="C:RNA polymerase III complex"/>
    <property type="evidence" value="ECO:0007669"/>
    <property type="project" value="TreeGrafter"/>
</dbReference>
<keyword evidence="5" id="KW-0472">Membrane</keyword>
<evidence type="ECO:0000256" key="5">
    <source>
        <dbReference type="SAM" id="Phobius"/>
    </source>
</evidence>
<evidence type="ECO:0000256" key="1">
    <source>
        <dbReference type="ARBA" id="ARBA00004123"/>
    </source>
</evidence>
<gene>
    <name evidence="8" type="ORF">IEQ34_020634</name>
</gene>
<dbReference type="HAMAP" id="MF_00025">
    <property type="entry name" value="RNApol_Rpo5_RPB5"/>
    <property type="match status" value="1"/>
</dbReference>
<comment type="similarity">
    <text evidence="4">Belongs to the archaeal Rpo5/eukaryotic RPB5 RNA polymerase subunit family.</text>
</comment>
<feature type="transmembrane region" description="Helical" evidence="5">
    <location>
        <begin position="207"/>
        <end position="226"/>
    </location>
</feature>
<dbReference type="InterPro" id="IPR020608">
    <property type="entry name" value="RNA_pol_subH/Rpb5_CS"/>
</dbReference>
<feature type="domain" description="RNA polymerase subunit H/Rpb5 C-terminal" evidence="6">
    <location>
        <begin position="132"/>
        <end position="204"/>
    </location>
</feature>
<dbReference type="FunFam" id="3.90.940.20:FF:000001">
    <property type="entry name" value="DNA-directed RNA polymerases I, II, and III subunit RPABC1"/>
    <property type="match status" value="1"/>
</dbReference>
<proteinExistence type="inferred from homology"/>
<dbReference type="PROSITE" id="PS01110">
    <property type="entry name" value="RNA_POL_H_23KD"/>
    <property type="match status" value="1"/>
</dbReference>
<dbReference type="GO" id="GO:0006362">
    <property type="term" value="P:transcription elongation by RNA polymerase I"/>
    <property type="evidence" value="ECO:0007669"/>
    <property type="project" value="TreeGrafter"/>
</dbReference>
<dbReference type="GO" id="GO:0003677">
    <property type="term" value="F:DNA binding"/>
    <property type="evidence" value="ECO:0007669"/>
    <property type="project" value="InterPro"/>
</dbReference>
<dbReference type="Gene3D" id="3.40.1340.10">
    <property type="entry name" value="RNA polymerase, Rpb5, N-terminal domain"/>
    <property type="match status" value="1"/>
</dbReference>
<dbReference type="NCBIfam" id="NF007129">
    <property type="entry name" value="PRK09570.1"/>
    <property type="match status" value="1"/>
</dbReference>
<name>A0AAV7G3B5_DENCH</name>
<dbReference type="Proteomes" id="UP000775213">
    <property type="component" value="Unassembled WGS sequence"/>
</dbReference>
<dbReference type="EMBL" id="JAGFBR010000018">
    <property type="protein sequence ID" value="KAH0449942.1"/>
    <property type="molecule type" value="Genomic_DNA"/>
</dbReference>
<evidence type="ECO:0000256" key="3">
    <source>
        <dbReference type="ARBA" id="ARBA00023242"/>
    </source>
</evidence>
<keyword evidence="9" id="KW-1185">Reference proteome</keyword>
<dbReference type="GO" id="GO:0005736">
    <property type="term" value="C:RNA polymerase I complex"/>
    <property type="evidence" value="ECO:0007669"/>
    <property type="project" value="TreeGrafter"/>
</dbReference>
<protein>
    <recommendedName>
        <fullName evidence="10">DNA-directed RNA polymerases I, II, and III subunit RPABC1</fullName>
    </recommendedName>
</protein>
<dbReference type="Gene3D" id="3.90.940.20">
    <property type="entry name" value="RPB5-like RNA polymerase subunit"/>
    <property type="match status" value="1"/>
</dbReference>
<comment type="subcellular location">
    <subcellularLocation>
        <location evidence="1">Nucleus</location>
    </subcellularLocation>
</comment>
<evidence type="ECO:0000256" key="2">
    <source>
        <dbReference type="ARBA" id="ARBA00023163"/>
    </source>
</evidence>
<evidence type="ECO:0000256" key="4">
    <source>
        <dbReference type="ARBA" id="ARBA00025765"/>
    </source>
</evidence>
<dbReference type="SUPFAM" id="SSF53036">
    <property type="entry name" value="Eukaryotic RPB5 N-terminal domain"/>
    <property type="match status" value="1"/>
</dbReference>
<keyword evidence="2" id="KW-0804">Transcription</keyword>
<dbReference type="InterPro" id="IPR036710">
    <property type="entry name" value="RNA_pol_Rpb5_N_sf"/>
</dbReference>
<sequence length="251" mass="29984">MSSEEETTKLFRIWKTTLEMLRDRGFLVLDSEINMSMREFLDRFGEYFKRENLDMFKTKKDDPNDQIFVFFPNEPKLTIKVAKRYAQRMRAEHVLRGIIVAKEAPTPVAKGAIEDLSKKYYIEVFLDAELLINVNNHMLVPKHEVLSDEEKKELLKRYTVKETQLPKMLFSDPIAKYLGIRRGQVVKITRDSETAGKYITYRFIDIIYYYDYHVLIFAFITPQFYYRKYEIKFFYKKAALRSNKKAIPNET</sequence>
<dbReference type="PANTHER" id="PTHR10535:SF0">
    <property type="entry name" value="DNA-DIRECTED RNA POLYMERASES I, II, AND III SUBUNIT RPABC1"/>
    <property type="match status" value="1"/>
</dbReference>
<dbReference type="InterPro" id="IPR000783">
    <property type="entry name" value="RNA_pol_subH/Rpb5_C"/>
</dbReference>
<dbReference type="InterPro" id="IPR014381">
    <property type="entry name" value="Arch_Rpo5/euc_Rpb5"/>
</dbReference>
<evidence type="ECO:0000259" key="7">
    <source>
        <dbReference type="Pfam" id="PF03871"/>
    </source>
</evidence>
<dbReference type="AlphaFoldDB" id="A0AAV7G3B5"/>
<reference evidence="8 9" key="1">
    <citation type="journal article" date="2021" name="Hortic Res">
        <title>Chromosome-scale assembly of the Dendrobium chrysotoxum genome enhances the understanding of orchid evolution.</title>
        <authorList>
            <person name="Zhang Y."/>
            <person name="Zhang G.Q."/>
            <person name="Zhang D."/>
            <person name="Liu X.D."/>
            <person name="Xu X.Y."/>
            <person name="Sun W.H."/>
            <person name="Yu X."/>
            <person name="Zhu X."/>
            <person name="Wang Z.W."/>
            <person name="Zhao X."/>
            <person name="Zhong W.Y."/>
            <person name="Chen H."/>
            <person name="Yin W.L."/>
            <person name="Huang T."/>
            <person name="Niu S.C."/>
            <person name="Liu Z.J."/>
        </authorList>
    </citation>
    <scope>NUCLEOTIDE SEQUENCE [LARGE SCALE GENOMIC DNA]</scope>
    <source>
        <strain evidence="8">Lindl</strain>
    </source>
</reference>
<keyword evidence="5" id="KW-1133">Transmembrane helix</keyword>
<dbReference type="GO" id="GO:0042797">
    <property type="term" value="P:tRNA transcription by RNA polymerase III"/>
    <property type="evidence" value="ECO:0007669"/>
    <property type="project" value="TreeGrafter"/>
</dbReference>
<dbReference type="SUPFAM" id="SSF55287">
    <property type="entry name" value="RPB5-like RNA polymerase subunit"/>
    <property type="match status" value="1"/>
</dbReference>
<dbReference type="GO" id="GO:0006366">
    <property type="term" value="P:transcription by RNA polymerase II"/>
    <property type="evidence" value="ECO:0007669"/>
    <property type="project" value="TreeGrafter"/>
</dbReference>
<dbReference type="InterPro" id="IPR005571">
    <property type="entry name" value="RNA_pol_Rpb5_N"/>
</dbReference>
<feature type="domain" description="RNA polymerase Rpb5 N-terminal" evidence="7">
    <location>
        <begin position="4"/>
        <end position="89"/>
    </location>
</feature>